<reference evidence="4" key="2">
    <citation type="submission" date="2020-04" db="EMBL/GenBank/DDBJ databases">
        <authorList>
            <consortium name="NCBI Genome Project"/>
        </authorList>
    </citation>
    <scope>NUCLEOTIDE SEQUENCE</scope>
    <source>
        <strain evidence="4">CBS 342.82</strain>
    </source>
</reference>
<dbReference type="GeneID" id="54360916"/>
<organism evidence="4">
    <name type="scientific">Dissoconium aciculare CBS 342.82</name>
    <dbReference type="NCBI Taxonomy" id="1314786"/>
    <lineage>
        <taxon>Eukaryota</taxon>
        <taxon>Fungi</taxon>
        <taxon>Dikarya</taxon>
        <taxon>Ascomycota</taxon>
        <taxon>Pezizomycotina</taxon>
        <taxon>Dothideomycetes</taxon>
        <taxon>Dothideomycetidae</taxon>
        <taxon>Mycosphaerellales</taxon>
        <taxon>Dissoconiaceae</taxon>
        <taxon>Dissoconium</taxon>
    </lineage>
</organism>
<keyword evidence="3" id="KW-1185">Reference proteome</keyword>
<sequence>MTDRATQVLDGLQSGSAITSLQHAAETSGVPRTTLQHRARGRRSLLEKAQSQQYLRSSQEIASVRFLLQQDALGHKLDLRLLRHILTSEMNPSRTGARRR</sequence>
<protein>
    <recommendedName>
        <fullName evidence="2">HTH psq-type domain-containing protein</fullName>
    </recommendedName>
</protein>
<dbReference type="GO" id="GO:0003677">
    <property type="term" value="F:DNA binding"/>
    <property type="evidence" value="ECO:0007669"/>
    <property type="project" value="InterPro"/>
</dbReference>
<dbReference type="AlphaFoldDB" id="A0A6J3M520"/>
<feature type="domain" description="HTH psq-type" evidence="2">
    <location>
        <begin position="14"/>
        <end position="44"/>
    </location>
</feature>
<proteinExistence type="predicted"/>
<dbReference type="Pfam" id="PF05225">
    <property type="entry name" value="HTH_psq"/>
    <property type="match status" value="1"/>
</dbReference>
<dbReference type="OrthoDB" id="5420958at2759"/>
<evidence type="ECO:0000313" key="3">
    <source>
        <dbReference type="Proteomes" id="UP000504637"/>
    </source>
</evidence>
<reference evidence="4" key="3">
    <citation type="submission" date="2025-08" db="UniProtKB">
        <authorList>
            <consortium name="RefSeq"/>
        </authorList>
    </citation>
    <scope>IDENTIFICATION</scope>
    <source>
        <strain evidence="4">CBS 342.82</strain>
    </source>
</reference>
<reference evidence="4" key="1">
    <citation type="submission" date="2020-01" db="EMBL/GenBank/DDBJ databases">
        <authorList>
            <consortium name="DOE Joint Genome Institute"/>
            <person name="Haridas S."/>
            <person name="Albert R."/>
            <person name="Binder M."/>
            <person name="Bloem J."/>
            <person name="Labutti K."/>
            <person name="Salamov A."/>
            <person name="Andreopoulos B."/>
            <person name="Baker S.E."/>
            <person name="Barry K."/>
            <person name="Bills G."/>
            <person name="Bluhm B.H."/>
            <person name="Cannon C."/>
            <person name="Castanera R."/>
            <person name="Culley D.E."/>
            <person name="Daum C."/>
            <person name="Ezra D."/>
            <person name="Gonzalez J.B."/>
            <person name="Henrissat B."/>
            <person name="Kuo A."/>
            <person name="Liang C."/>
            <person name="Lipzen A."/>
            <person name="Lutzoni F."/>
            <person name="Magnuson J."/>
            <person name="Mondo S."/>
            <person name="Nolan M."/>
            <person name="Ohm R."/>
            <person name="Pangilinan J."/>
            <person name="Park H.-J."/>
            <person name="Ramirez L."/>
            <person name="Alfaro M."/>
            <person name="Sun H."/>
            <person name="Tritt A."/>
            <person name="Yoshinaga Y."/>
            <person name="Zwiers L.-H."/>
            <person name="Turgeon B.G."/>
            <person name="Goodwin S.B."/>
            <person name="Spatafora J.W."/>
            <person name="Crous P.W."/>
            <person name="Grigoriev I.V."/>
        </authorList>
    </citation>
    <scope>NUCLEOTIDE SEQUENCE</scope>
    <source>
        <strain evidence="4">CBS 342.82</strain>
    </source>
</reference>
<dbReference type="InterPro" id="IPR007889">
    <property type="entry name" value="HTH_Psq"/>
</dbReference>
<name>A0A6J3M520_9PEZI</name>
<gene>
    <name evidence="4" type="ORF">K489DRAFT_370251</name>
</gene>
<evidence type="ECO:0000256" key="1">
    <source>
        <dbReference type="SAM" id="MobiDB-lite"/>
    </source>
</evidence>
<dbReference type="Proteomes" id="UP000504637">
    <property type="component" value="Unplaced"/>
</dbReference>
<dbReference type="RefSeq" id="XP_033459635.1">
    <property type="nucleotide sequence ID" value="XM_033603116.1"/>
</dbReference>
<accession>A0A6J3M520</accession>
<evidence type="ECO:0000313" key="4">
    <source>
        <dbReference type="RefSeq" id="XP_033459635.1"/>
    </source>
</evidence>
<evidence type="ECO:0000259" key="2">
    <source>
        <dbReference type="Pfam" id="PF05225"/>
    </source>
</evidence>
<feature type="region of interest" description="Disordered" evidence="1">
    <location>
        <begin position="20"/>
        <end position="40"/>
    </location>
</feature>